<dbReference type="EMBL" id="AFVQ02000192">
    <property type="protein sequence ID" value="KLI01518.1"/>
    <property type="molecule type" value="Genomic_DNA"/>
</dbReference>
<accession>A0A0U1QL20</accession>
<feature type="region of interest" description="Disordered" evidence="1">
    <location>
        <begin position="16"/>
        <end position="36"/>
    </location>
</feature>
<dbReference type="STRING" id="1069536.SINU_12975"/>
<evidence type="ECO:0000256" key="1">
    <source>
        <dbReference type="SAM" id="MobiDB-lite"/>
    </source>
</evidence>
<comment type="caution">
    <text evidence="2">The sequence shown here is derived from an EMBL/GenBank/DDBJ whole genome shotgun (WGS) entry which is preliminary data.</text>
</comment>
<evidence type="ECO:0000313" key="3">
    <source>
        <dbReference type="Proteomes" id="UP000035553"/>
    </source>
</evidence>
<protein>
    <submittedName>
        <fullName evidence="2">Uncharacterized protein</fullName>
    </submittedName>
</protein>
<reference evidence="2 3" key="1">
    <citation type="journal article" date="2011" name="J. Bacteriol.">
        <title>Draft genome sequence of Sporolactobacillus inulinus strain CASD, an efficient D-lactic acid-producing bacterium with high-concentration lactate tolerance capability.</title>
        <authorList>
            <person name="Yu B."/>
            <person name="Su F."/>
            <person name="Wang L."/>
            <person name="Xu K."/>
            <person name="Zhao B."/>
            <person name="Xu P."/>
        </authorList>
    </citation>
    <scope>NUCLEOTIDE SEQUENCE [LARGE SCALE GENOMIC DNA]</scope>
    <source>
        <strain evidence="2 3">CASD</strain>
    </source>
</reference>
<proteinExistence type="predicted"/>
<sequence length="96" mass="10515">MPSILCLTDTTAARLPRPVQEPPQTGRNLRDLAGTHQLSTIPQAPELLRFDAWPRHWAIGLKTGQNHILSYPVRKLGFAKPLAKAKSPPATAMDGL</sequence>
<dbReference type="Proteomes" id="UP000035553">
    <property type="component" value="Unassembled WGS sequence"/>
</dbReference>
<evidence type="ECO:0000313" key="2">
    <source>
        <dbReference type="EMBL" id="KLI01518.1"/>
    </source>
</evidence>
<organism evidence="2 3">
    <name type="scientific">Sporolactobacillus inulinus CASD</name>
    <dbReference type="NCBI Taxonomy" id="1069536"/>
    <lineage>
        <taxon>Bacteria</taxon>
        <taxon>Bacillati</taxon>
        <taxon>Bacillota</taxon>
        <taxon>Bacilli</taxon>
        <taxon>Bacillales</taxon>
        <taxon>Sporolactobacillaceae</taxon>
        <taxon>Sporolactobacillus</taxon>
    </lineage>
</organism>
<feature type="non-terminal residue" evidence="2">
    <location>
        <position position="96"/>
    </location>
</feature>
<keyword evidence="3" id="KW-1185">Reference proteome</keyword>
<dbReference type="AlphaFoldDB" id="A0A0U1QL20"/>
<name>A0A0U1QL20_9BACL</name>
<gene>
    <name evidence="2" type="ORF">SINU_12975</name>
</gene>